<dbReference type="EMBL" id="WKJD01000006">
    <property type="protein sequence ID" value="MRX42559.1"/>
    <property type="molecule type" value="Genomic_DNA"/>
</dbReference>
<sequence length="382" mass="39941">MATAFQSERVARFDGEAPRVWSPLSGFRRARDGWVRTHGNYPHHARALQRVLALDGGADDAAIGAAVARWSAVELADAVTREGGMCVAVAGEDPRVDDELRRHPLVDVVRLGEAEASGVLAVDAERPLAGARVLDLTRVIAGPVATRTLALLGADVLRIDPPVPAELGWQHLDSGPGKRSALLDLRTEGGAARFDELLAGADAIVLGYRPASLARLGLDPESLAARRPGLVVGQLAAWGFGGTTGERGGFDSLVQASSGIALVEGGPDAPGALPAQALDHATGYLIAAAMVALLRRRSTVGGSWLARMSLRRTAAELLGLPRRAEADGVGLDDATRESHAVTLSGPAGEQRIARPAIAAPRRAVEWPSAPHEWGSDRPSWAG</sequence>
<accession>A0A6L5QY28</accession>
<feature type="region of interest" description="Disordered" evidence="1">
    <location>
        <begin position="363"/>
        <end position="382"/>
    </location>
</feature>
<evidence type="ECO:0000313" key="2">
    <source>
        <dbReference type="EMBL" id="MRX42559.1"/>
    </source>
</evidence>
<dbReference type="InterPro" id="IPR050509">
    <property type="entry name" value="CoA-transferase_III"/>
</dbReference>
<proteinExistence type="predicted"/>
<reference evidence="2 3" key="1">
    <citation type="submission" date="2019-11" db="EMBL/GenBank/DDBJ databases">
        <title>Agromyces kandeliae sp. nov., isolated from mangrove soil.</title>
        <authorList>
            <person name="Wang R."/>
        </authorList>
    </citation>
    <scope>NUCLEOTIDE SEQUENCE [LARGE SCALE GENOMIC DNA]</scope>
    <source>
        <strain evidence="2 3">Q22</strain>
    </source>
</reference>
<name>A0A6L5QY28_9MICO</name>
<evidence type="ECO:0000256" key="1">
    <source>
        <dbReference type="SAM" id="MobiDB-lite"/>
    </source>
</evidence>
<comment type="caution">
    <text evidence="2">The sequence shown here is derived from an EMBL/GenBank/DDBJ whole genome shotgun (WGS) entry which is preliminary data.</text>
</comment>
<evidence type="ECO:0000313" key="3">
    <source>
        <dbReference type="Proteomes" id="UP000476511"/>
    </source>
</evidence>
<dbReference type="AlphaFoldDB" id="A0A6L5QY28"/>
<dbReference type="SUPFAM" id="SSF89796">
    <property type="entry name" value="CoA-transferase family III (CaiB/BaiF)"/>
    <property type="match status" value="2"/>
</dbReference>
<keyword evidence="3" id="KW-1185">Reference proteome</keyword>
<dbReference type="InterPro" id="IPR003673">
    <property type="entry name" value="CoA-Trfase_fam_III"/>
</dbReference>
<dbReference type="GO" id="GO:0003824">
    <property type="term" value="F:catalytic activity"/>
    <property type="evidence" value="ECO:0007669"/>
    <property type="project" value="InterPro"/>
</dbReference>
<dbReference type="PANTHER" id="PTHR48228">
    <property type="entry name" value="SUCCINYL-COA--D-CITRAMALATE COA-TRANSFERASE"/>
    <property type="match status" value="1"/>
</dbReference>
<gene>
    <name evidence="2" type="ORF">GJR97_02355</name>
</gene>
<dbReference type="Proteomes" id="UP000476511">
    <property type="component" value="Unassembled WGS sequence"/>
</dbReference>
<dbReference type="PANTHER" id="PTHR48228:SF4">
    <property type="entry name" value="BLR3030 PROTEIN"/>
    <property type="match status" value="1"/>
</dbReference>
<dbReference type="Gene3D" id="3.40.50.10540">
    <property type="entry name" value="Crotonobetainyl-coa:carnitine coa-transferase, domain 1"/>
    <property type="match status" value="1"/>
</dbReference>
<organism evidence="2 3">
    <name type="scientific">Agromyces kandeliae</name>
    <dbReference type="NCBI Taxonomy" id="2666141"/>
    <lineage>
        <taxon>Bacteria</taxon>
        <taxon>Bacillati</taxon>
        <taxon>Actinomycetota</taxon>
        <taxon>Actinomycetes</taxon>
        <taxon>Micrococcales</taxon>
        <taxon>Microbacteriaceae</taxon>
        <taxon>Agromyces</taxon>
    </lineage>
</organism>
<protein>
    <submittedName>
        <fullName evidence="2">Carnitine dehydratase</fullName>
    </submittedName>
</protein>
<dbReference type="Pfam" id="PF02515">
    <property type="entry name" value="CoA_transf_3"/>
    <property type="match status" value="1"/>
</dbReference>
<dbReference type="InterPro" id="IPR023606">
    <property type="entry name" value="CoA-Trfase_III_dom_1_sf"/>
</dbReference>